<dbReference type="AlphaFoldDB" id="A0A1I5REN7"/>
<gene>
    <name evidence="1" type="ORF">SAMN04488241_103209</name>
</gene>
<evidence type="ECO:0000313" key="1">
    <source>
        <dbReference type="EMBL" id="SFP56993.1"/>
    </source>
</evidence>
<organism evidence="1 2">
    <name type="scientific">Sphingomonas rubra</name>
    <dbReference type="NCBI Taxonomy" id="634430"/>
    <lineage>
        <taxon>Bacteria</taxon>
        <taxon>Pseudomonadati</taxon>
        <taxon>Pseudomonadota</taxon>
        <taxon>Alphaproteobacteria</taxon>
        <taxon>Sphingomonadales</taxon>
        <taxon>Sphingomonadaceae</taxon>
        <taxon>Sphingomonas</taxon>
    </lineage>
</organism>
<evidence type="ECO:0000313" key="2">
    <source>
        <dbReference type="Proteomes" id="UP000199586"/>
    </source>
</evidence>
<sequence length="49" mass="4986">MTRRFDAAPTLFPAEGAAPASLAAQRAGKPASAVARDAARFISVSEDPA</sequence>
<dbReference type="Proteomes" id="UP000199586">
    <property type="component" value="Unassembled WGS sequence"/>
</dbReference>
<dbReference type="EMBL" id="FOXP01000003">
    <property type="protein sequence ID" value="SFP56993.1"/>
    <property type="molecule type" value="Genomic_DNA"/>
</dbReference>
<proteinExistence type="predicted"/>
<protein>
    <submittedName>
        <fullName evidence="1">Uncharacterized protein</fullName>
    </submittedName>
</protein>
<dbReference type="RefSeq" id="WP_177200091.1">
    <property type="nucleotide sequence ID" value="NZ_FOXP01000003.1"/>
</dbReference>
<keyword evidence="2" id="KW-1185">Reference proteome</keyword>
<name>A0A1I5REN7_9SPHN</name>
<reference evidence="2" key="1">
    <citation type="submission" date="2016-10" db="EMBL/GenBank/DDBJ databases">
        <authorList>
            <person name="Varghese N."/>
            <person name="Submissions S."/>
        </authorList>
    </citation>
    <scope>NUCLEOTIDE SEQUENCE [LARGE SCALE GENOMIC DNA]</scope>
    <source>
        <strain evidence="2">CGMCC 1.9113</strain>
    </source>
</reference>
<accession>A0A1I5REN7</accession>